<proteinExistence type="predicted"/>
<reference evidence="3" key="1">
    <citation type="submission" date="2019-01" db="EMBL/GenBank/DDBJ databases">
        <title>Gri0909 isolated from a small marine red alga.</title>
        <authorList>
            <person name="Kim J."/>
            <person name="Jeong S.E."/>
            <person name="Jeon C.O."/>
        </authorList>
    </citation>
    <scope>NUCLEOTIDE SEQUENCE [LARGE SCALE GENOMIC DNA]</scope>
    <source>
        <strain evidence="3">Gri0909</strain>
    </source>
</reference>
<feature type="domain" description="SnoaL-like" evidence="1">
    <location>
        <begin position="28"/>
        <end position="112"/>
    </location>
</feature>
<evidence type="ECO:0000259" key="1">
    <source>
        <dbReference type="Pfam" id="PF12680"/>
    </source>
</evidence>
<keyword evidence="3" id="KW-1185">Reference proteome</keyword>
<dbReference type="Gene3D" id="3.10.450.50">
    <property type="match status" value="1"/>
</dbReference>
<gene>
    <name evidence="2" type="ORF">EOI86_10880</name>
</gene>
<protein>
    <submittedName>
        <fullName evidence="2">Nuclear transport factor 2 family protein</fullName>
    </submittedName>
</protein>
<dbReference type="Proteomes" id="UP000287447">
    <property type="component" value="Unassembled WGS sequence"/>
</dbReference>
<sequence length="122" mass="13233">MTNDSHAEDAASGAASQVLNHHLGAFAKGVDELMADYTDDSIIFSNVGTFRGRAEIRAFFENFLKSAPDGLWEAFKITVTEVTNEVAYIAWEAKPWVPLGTDTLVVSDGKIAVQTYTAYSAP</sequence>
<dbReference type="InterPro" id="IPR037401">
    <property type="entry name" value="SnoaL-like"/>
</dbReference>
<dbReference type="Pfam" id="PF12680">
    <property type="entry name" value="SnoaL_2"/>
    <property type="match status" value="1"/>
</dbReference>
<dbReference type="InterPro" id="IPR032710">
    <property type="entry name" value="NTF2-like_dom_sf"/>
</dbReference>
<dbReference type="OrthoDB" id="8480960at2"/>
<organism evidence="2 3">
    <name type="scientific">Hwanghaeella grinnelliae</name>
    <dbReference type="NCBI Taxonomy" id="2500179"/>
    <lineage>
        <taxon>Bacteria</taxon>
        <taxon>Pseudomonadati</taxon>
        <taxon>Pseudomonadota</taxon>
        <taxon>Alphaproteobacteria</taxon>
        <taxon>Rhodospirillales</taxon>
        <taxon>Rhodospirillaceae</taxon>
        <taxon>Hwanghaeella</taxon>
    </lineage>
</organism>
<accession>A0A3S2VN63</accession>
<dbReference type="SUPFAM" id="SSF54427">
    <property type="entry name" value="NTF2-like"/>
    <property type="match status" value="1"/>
</dbReference>
<dbReference type="EMBL" id="SADE01000002">
    <property type="protein sequence ID" value="RVU36873.1"/>
    <property type="molecule type" value="Genomic_DNA"/>
</dbReference>
<comment type="caution">
    <text evidence="2">The sequence shown here is derived from an EMBL/GenBank/DDBJ whole genome shotgun (WGS) entry which is preliminary data.</text>
</comment>
<evidence type="ECO:0000313" key="2">
    <source>
        <dbReference type="EMBL" id="RVU36873.1"/>
    </source>
</evidence>
<dbReference type="AlphaFoldDB" id="A0A3S2VN63"/>
<name>A0A3S2VN63_9PROT</name>
<evidence type="ECO:0000313" key="3">
    <source>
        <dbReference type="Proteomes" id="UP000287447"/>
    </source>
</evidence>